<dbReference type="GO" id="GO:0007155">
    <property type="term" value="P:cell adhesion"/>
    <property type="evidence" value="ECO:0007669"/>
    <property type="project" value="InterPro"/>
</dbReference>
<feature type="signal peptide" evidence="4">
    <location>
        <begin position="1"/>
        <end position="25"/>
    </location>
</feature>
<organism evidence="5 6">
    <name type="scientific">Bacillus thermotolerans</name>
    <name type="common">Quasibacillus thermotolerans</name>
    <dbReference type="NCBI Taxonomy" id="1221996"/>
    <lineage>
        <taxon>Bacteria</taxon>
        <taxon>Bacillati</taxon>
        <taxon>Bacillota</taxon>
        <taxon>Bacilli</taxon>
        <taxon>Bacillales</taxon>
        <taxon>Bacillaceae</taxon>
        <taxon>Bacillus</taxon>
    </lineage>
</organism>
<feature type="chain" id="PRO_5002487462" evidence="4">
    <location>
        <begin position="26"/>
        <end position="316"/>
    </location>
</feature>
<dbReference type="STRING" id="1221996.QY95_02882"/>
<evidence type="ECO:0000256" key="4">
    <source>
        <dbReference type="SAM" id="SignalP"/>
    </source>
</evidence>
<evidence type="ECO:0000256" key="1">
    <source>
        <dbReference type="ARBA" id="ARBA00022448"/>
    </source>
</evidence>
<protein>
    <submittedName>
        <fullName evidence="5">Zinc ABC transporter, periplasmic-binding protein ZnuA</fullName>
    </submittedName>
</protein>
<dbReference type="GO" id="GO:0046872">
    <property type="term" value="F:metal ion binding"/>
    <property type="evidence" value="ECO:0007669"/>
    <property type="project" value="InterPro"/>
</dbReference>
<dbReference type="PRINTS" id="PR00691">
    <property type="entry name" value="ADHESINB"/>
</dbReference>
<dbReference type="InterPro" id="IPR050492">
    <property type="entry name" value="Bact_metal-bind_prot9"/>
</dbReference>
<keyword evidence="6" id="KW-1185">Reference proteome</keyword>
<dbReference type="InterPro" id="IPR006128">
    <property type="entry name" value="Lipoprotein_PsaA-like"/>
</dbReference>
<dbReference type="PANTHER" id="PTHR42953:SF8">
    <property type="entry name" value="ZINT DOMAIN-CONTAINING PROTEIN"/>
    <property type="match status" value="1"/>
</dbReference>
<evidence type="ECO:0000313" key="6">
    <source>
        <dbReference type="Proteomes" id="UP000031563"/>
    </source>
</evidence>
<dbReference type="EMBL" id="JWIR02000054">
    <property type="protein sequence ID" value="KKB37331.1"/>
    <property type="molecule type" value="Genomic_DNA"/>
</dbReference>
<dbReference type="PANTHER" id="PTHR42953">
    <property type="entry name" value="HIGH-AFFINITY ZINC UPTAKE SYSTEM PROTEIN ZNUA-RELATED"/>
    <property type="match status" value="1"/>
</dbReference>
<dbReference type="GO" id="GO:0030001">
    <property type="term" value="P:metal ion transport"/>
    <property type="evidence" value="ECO:0007669"/>
    <property type="project" value="InterPro"/>
</dbReference>
<keyword evidence="1 3" id="KW-0813">Transport</keyword>
<dbReference type="Pfam" id="PF01297">
    <property type="entry name" value="ZnuA"/>
    <property type="match status" value="1"/>
</dbReference>
<comment type="similarity">
    <text evidence="3">Belongs to the bacterial solute-binding protein 9 family.</text>
</comment>
<accession>A0A0F5HVL6</accession>
<comment type="caution">
    <text evidence="5">The sequence shown here is derived from an EMBL/GenBank/DDBJ whole genome shotgun (WGS) entry which is preliminary data.</text>
</comment>
<dbReference type="PRINTS" id="PR00690">
    <property type="entry name" value="ADHESNFAMILY"/>
</dbReference>
<dbReference type="Gene3D" id="3.40.50.1980">
    <property type="entry name" value="Nitrogenase molybdenum iron protein domain"/>
    <property type="match status" value="2"/>
</dbReference>
<evidence type="ECO:0000256" key="3">
    <source>
        <dbReference type="RuleBase" id="RU003512"/>
    </source>
</evidence>
<proteinExistence type="inferred from homology"/>
<dbReference type="Proteomes" id="UP000031563">
    <property type="component" value="Unassembled WGS sequence"/>
</dbReference>
<name>A0A0F5HVL6_BACTR</name>
<evidence type="ECO:0000313" key="5">
    <source>
        <dbReference type="EMBL" id="KKB37331.1"/>
    </source>
</evidence>
<dbReference type="InterPro" id="IPR006129">
    <property type="entry name" value="AdhesinB"/>
</dbReference>
<evidence type="ECO:0000256" key="2">
    <source>
        <dbReference type="ARBA" id="ARBA00022729"/>
    </source>
</evidence>
<sequence>MFRLWKVAFILMVGIMLASCGKEEAAEQEKQTGELTVYTTIYPLTFFTQEIGKDLVNVESVLPAGVDEHTYEPTSKTMMDIAGGDLFLYNGLGLEPFGDKLQQSLEAEEVRIVEVGDQVHLEETAEEPHADHEHEEHEGHDHGSVDPHIWIDPQLAAQMAEVVKKELSELRPEHQDEFEQNYQALKKRLSELDGQFQEMADVASRKEFIVSHAAFGYWERYGLEQVSIAGLSPTSEPSQKELKEIIETAKAHDTKYIVFEQNVTPRVAEVVQRELNAEALRVHNLSVLTEEDIAKEENYFTLMEKNIQTLQKATEE</sequence>
<dbReference type="AlphaFoldDB" id="A0A0F5HVL6"/>
<gene>
    <name evidence="5" type="ORF">QY95_02882</name>
</gene>
<dbReference type="PROSITE" id="PS51257">
    <property type="entry name" value="PROKAR_LIPOPROTEIN"/>
    <property type="match status" value="1"/>
</dbReference>
<dbReference type="RefSeq" id="WP_040048222.1">
    <property type="nucleotide sequence ID" value="NZ_JWIR02000054.1"/>
</dbReference>
<keyword evidence="2 4" id="KW-0732">Signal</keyword>
<dbReference type="SUPFAM" id="SSF53807">
    <property type="entry name" value="Helical backbone' metal receptor"/>
    <property type="match status" value="1"/>
</dbReference>
<dbReference type="InterPro" id="IPR006127">
    <property type="entry name" value="ZnuA-like"/>
</dbReference>
<reference evidence="5" key="1">
    <citation type="submission" date="2015-02" db="EMBL/GenBank/DDBJ databases">
        <title>Genome Assembly of Bacillaceae bacterium MTCC 8252.</title>
        <authorList>
            <person name="Verma A."/>
            <person name="Khatri I."/>
            <person name="Mual P."/>
            <person name="Subramanian S."/>
            <person name="Krishnamurthi S."/>
        </authorList>
    </citation>
    <scope>NUCLEOTIDE SEQUENCE [LARGE SCALE GENOMIC DNA]</scope>
    <source>
        <strain evidence="5">MTCC 8252</strain>
    </source>
</reference>